<organism evidence="2 3">
    <name type="scientific">Olea europaea subsp. europaea</name>
    <dbReference type="NCBI Taxonomy" id="158383"/>
    <lineage>
        <taxon>Eukaryota</taxon>
        <taxon>Viridiplantae</taxon>
        <taxon>Streptophyta</taxon>
        <taxon>Embryophyta</taxon>
        <taxon>Tracheophyta</taxon>
        <taxon>Spermatophyta</taxon>
        <taxon>Magnoliopsida</taxon>
        <taxon>eudicotyledons</taxon>
        <taxon>Gunneridae</taxon>
        <taxon>Pentapetalae</taxon>
        <taxon>asterids</taxon>
        <taxon>lamiids</taxon>
        <taxon>Lamiales</taxon>
        <taxon>Oleaceae</taxon>
        <taxon>Oleeae</taxon>
        <taxon>Olea</taxon>
    </lineage>
</organism>
<keyword evidence="3" id="KW-1185">Reference proteome</keyword>
<proteinExistence type="predicted"/>
<accession>A0A8S0Q6I8</accession>
<evidence type="ECO:0000313" key="3">
    <source>
        <dbReference type="Proteomes" id="UP000594638"/>
    </source>
</evidence>
<evidence type="ECO:0000256" key="1">
    <source>
        <dbReference type="SAM" id="SignalP"/>
    </source>
</evidence>
<gene>
    <name evidence="2" type="ORF">OLEA9_A008065</name>
</gene>
<keyword evidence="1" id="KW-0732">Signal</keyword>
<dbReference type="PANTHER" id="PTHR33592">
    <property type="entry name" value="TRANSMEMBRANE PROTEIN"/>
    <property type="match status" value="1"/>
</dbReference>
<dbReference type="Gramene" id="OE9A008065T1">
    <property type="protein sequence ID" value="OE9A008065C1"/>
    <property type="gene ID" value="OE9A008065"/>
</dbReference>
<evidence type="ECO:0000313" key="2">
    <source>
        <dbReference type="EMBL" id="CAA2960245.1"/>
    </source>
</evidence>
<protein>
    <submittedName>
        <fullName evidence="2">Uncharacterized protein</fullName>
    </submittedName>
</protein>
<sequence>MKAPNLLLAIIAIIFVLNIKSYEAARILEKEEEQWIKMGHLVLPSLQTRTVRPPSPNGCTWVGGSGGRPCRSSVSEKNFAGHIMAAPPPPPPLAADNAYPEQRVQFGMASDRI</sequence>
<dbReference type="PANTHER" id="PTHR33592:SF3">
    <property type="entry name" value="TRANSMEMBRANE PROTEIN"/>
    <property type="match status" value="1"/>
</dbReference>
<dbReference type="EMBL" id="CACTIH010000378">
    <property type="protein sequence ID" value="CAA2960245.1"/>
    <property type="molecule type" value="Genomic_DNA"/>
</dbReference>
<dbReference type="AlphaFoldDB" id="A0A8S0Q6I8"/>
<reference evidence="2 3" key="1">
    <citation type="submission" date="2019-12" db="EMBL/GenBank/DDBJ databases">
        <authorList>
            <person name="Alioto T."/>
            <person name="Alioto T."/>
            <person name="Gomez Garrido J."/>
        </authorList>
    </citation>
    <scope>NUCLEOTIDE SEQUENCE [LARGE SCALE GENOMIC DNA]</scope>
</reference>
<name>A0A8S0Q6I8_OLEEU</name>
<feature type="chain" id="PRO_5035918853" evidence="1">
    <location>
        <begin position="25"/>
        <end position="113"/>
    </location>
</feature>
<comment type="caution">
    <text evidence="2">The sequence shown here is derived from an EMBL/GenBank/DDBJ whole genome shotgun (WGS) entry which is preliminary data.</text>
</comment>
<feature type="signal peptide" evidence="1">
    <location>
        <begin position="1"/>
        <end position="24"/>
    </location>
</feature>
<dbReference type="OrthoDB" id="907209at2759"/>
<dbReference type="Proteomes" id="UP000594638">
    <property type="component" value="Unassembled WGS sequence"/>
</dbReference>